<accession>A0AAV0LPR7</accession>
<feature type="region of interest" description="Disordered" evidence="1">
    <location>
        <begin position="1"/>
        <end position="24"/>
    </location>
</feature>
<reference evidence="2" key="1">
    <citation type="submission" date="2022-08" db="EMBL/GenBank/DDBJ databases">
        <authorList>
            <person name="Gutierrez-Valencia J."/>
        </authorList>
    </citation>
    <scope>NUCLEOTIDE SEQUENCE</scope>
</reference>
<organism evidence="2 3">
    <name type="scientific">Linum tenue</name>
    <dbReference type="NCBI Taxonomy" id="586396"/>
    <lineage>
        <taxon>Eukaryota</taxon>
        <taxon>Viridiplantae</taxon>
        <taxon>Streptophyta</taxon>
        <taxon>Embryophyta</taxon>
        <taxon>Tracheophyta</taxon>
        <taxon>Spermatophyta</taxon>
        <taxon>Magnoliopsida</taxon>
        <taxon>eudicotyledons</taxon>
        <taxon>Gunneridae</taxon>
        <taxon>Pentapetalae</taxon>
        <taxon>rosids</taxon>
        <taxon>fabids</taxon>
        <taxon>Malpighiales</taxon>
        <taxon>Linaceae</taxon>
        <taxon>Linum</taxon>
    </lineage>
</organism>
<comment type="caution">
    <text evidence="2">The sequence shown here is derived from an EMBL/GenBank/DDBJ whole genome shotgun (WGS) entry which is preliminary data.</text>
</comment>
<proteinExistence type="predicted"/>
<dbReference type="EMBL" id="CAMGYJ010000006">
    <property type="protein sequence ID" value="CAI0436150.1"/>
    <property type="molecule type" value="Genomic_DNA"/>
</dbReference>
<keyword evidence="3" id="KW-1185">Reference proteome</keyword>
<protein>
    <submittedName>
        <fullName evidence="2">Uncharacterized protein</fullName>
    </submittedName>
</protein>
<gene>
    <name evidence="2" type="ORF">LITE_LOCUS24963</name>
</gene>
<sequence>MMKLLPNGSTMKQLGKQSMLNQKT</sequence>
<feature type="compositionally biased region" description="Polar residues" evidence="1">
    <location>
        <begin position="7"/>
        <end position="24"/>
    </location>
</feature>
<evidence type="ECO:0000256" key="1">
    <source>
        <dbReference type="SAM" id="MobiDB-lite"/>
    </source>
</evidence>
<dbReference type="Proteomes" id="UP001154282">
    <property type="component" value="Unassembled WGS sequence"/>
</dbReference>
<dbReference type="AlphaFoldDB" id="A0AAV0LPR7"/>
<name>A0AAV0LPR7_9ROSI</name>
<evidence type="ECO:0000313" key="2">
    <source>
        <dbReference type="EMBL" id="CAI0436150.1"/>
    </source>
</evidence>
<evidence type="ECO:0000313" key="3">
    <source>
        <dbReference type="Proteomes" id="UP001154282"/>
    </source>
</evidence>